<dbReference type="GO" id="GO:0005524">
    <property type="term" value="F:ATP binding"/>
    <property type="evidence" value="ECO:0007669"/>
    <property type="project" value="UniProtKB-KW"/>
</dbReference>
<keyword evidence="4 7" id="KW-0347">Helicase</keyword>
<dbReference type="Proteomes" id="UP000001307">
    <property type="component" value="Unassembled WGS sequence"/>
</dbReference>
<keyword evidence="5 7" id="KW-0067">ATP-binding</keyword>
<dbReference type="Pfam" id="PF00270">
    <property type="entry name" value="DEAD"/>
    <property type="match status" value="1"/>
</dbReference>
<evidence type="ECO:0000256" key="6">
    <source>
        <dbReference type="PROSITE-ProRule" id="PRU00552"/>
    </source>
</evidence>
<dbReference type="EC" id="3.6.4.13" evidence="1"/>
<dbReference type="PANTHER" id="PTHR47958">
    <property type="entry name" value="ATP-DEPENDENT RNA HELICASE DBP3"/>
    <property type="match status" value="1"/>
</dbReference>
<evidence type="ECO:0000256" key="5">
    <source>
        <dbReference type="ARBA" id="ARBA00022840"/>
    </source>
</evidence>
<protein>
    <recommendedName>
        <fullName evidence="1">RNA helicase</fullName>
        <ecNumber evidence="1">3.6.4.13</ecNumber>
    </recommendedName>
</protein>
<dbReference type="GO" id="GO:0016787">
    <property type="term" value="F:hydrolase activity"/>
    <property type="evidence" value="ECO:0007669"/>
    <property type="project" value="UniProtKB-KW"/>
</dbReference>
<feature type="domain" description="Helicase C-terminal" evidence="9">
    <location>
        <begin position="372"/>
        <end position="521"/>
    </location>
</feature>
<proteinExistence type="inferred from homology"/>
<evidence type="ECO:0000259" key="8">
    <source>
        <dbReference type="PROSITE" id="PS51192"/>
    </source>
</evidence>
<dbReference type="CDD" id="cd18787">
    <property type="entry name" value="SF2_C_DEAD"/>
    <property type="match status" value="1"/>
</dbReference>
<keyword evidence="12" id="KW-1185">Reference proteome</keyword>
<dbReference type="SUPFAM" id="SSF52540">
    <property type="entry name" value="P-loop containing nucleoside triphosphate hydrolases"/>
    <property type="match status" value="1"/>
</dbReference>
<dbReference type="InterPro" id="IPR000629">
    <property type="entry name" value="RNA-helicase_DEAD-box_CS"/>
</dbReference>
<reference evidence="11" key="1">
    <citation type="journal article" date="2010" name="Science">
        <title>Plasticity of animal genome architecture unmasked by rapid evolution of a pelagic tunicate.</title>
        <authorList>
            <person name="Denoeud F."/>
            <person name="Henriet S."/>
            <person name="Mungpakdee S."/>
            <person name="Aury J.M."/>
            <person name="Da Silva C."/>
            <person name="Brinkmann H."/>
            <person name="Mikhaleva J."/>
            <person name="Olsen L.C."/>
            <person name="Jubin C."/>
            <person name="Canestro C."/>
            <person name="Bouquet J.M."/>
            <person name="Danks G."/>
            <person name="Poulain J."/>
            <person name="Campsteijn C."/>
            <person name="Adamski M."/>
            <person name="Cross I."/>
            <person name="Yadetie F."/>
            <person name="Muffato M."/>
            <person name="Louis A."/>
            <person name="Butcher S."/>
            <person name="Tsagkogeorga G."/>
            <person name="Konrad A."/>
            <person name="Singh S."/>
            <person name="Jensen M.F."/>
            <person name="Cong E.H."/>
            <person name="Eikeseth-Otteraa H."/>
            <person name="Noel B."/>
            <person name="Anthouard V."/>
            <person name="Porcel B.M."/>
            <person name="Kachouri-Lafond R."/>
            <person name="Nishino A."/>
            <person name="Ugolini M."/>
            <person name="Chourrout P."/>
            <person name="Nishida H."/>
            <person name="Aasland R."/>
            <person name="Huzurbazar S."/>
            <person name="Westhof E."/>
            <person name="Delsuc F."/>
            <person name="Lehrach H."/>
            <person name="Reinhardt R."/>
            <person name="Weissenbach J."/>
            <person name="Roy S.W."/>
            <person name="Artiguenave F."/>
            <person name="Postlethwait J.H."/>
            <person name="Manak J.R."/>
            <person name="Thompson E.M."/>
            <person name="Jaillon O."/>
            <person name="Du Pasquier L."/>
            <person name="Boudinot P."/>
            <person name="Liberles D.A."/>
            <person name="Volff J.N."/>
            <person name="Philippe H."/>
            <person name="Lenhard B."/>
            <person name="Roest Crollius H."/>
            <person name="Wincker P."/>
            <person name="Chourrout D."/>
        </authorList>
    </citation>
    <scope>NUCLEOTIDE SEQUENCE [LARGE SCALE GENOMIC DNA]</scope>
</reference>
<dbReference type="InterPro" id="IPR014001">
    <property type="entry name" value="Helicase_ATP-bd"/>
</dbReference>
<name>E4X409_OIKDI</name>
<dbReference type="InterPro" id="IPR027417">
    <property type="entry name" value="P-loop_NTPase"/>
</dbReference>
<accession>E4X409</accession>
<dbReference type="GO" id="GO:0003676">
    <property type="term" value="F:nucleic acid binding"/>
    <property type="evidence" value="ECO:0007669"/>
    <property type="project" value="InterPro"/>
</dbReference>
<dbReference type="OrthoDB" id="5871318at2759"/>
<dbReference type="GO" id="GO:0003724">
    <property type="term" value="F:RNA helicase activity"/>
    <property type="evidence" value="ECO:0007669"/>
    <property type="project" value="UniProtKB-EC"/>
</dbReference>
<gene>
    <name evidence="11" type="ORF">GSOID_T00001121001</name>
</gene>
<evidence type="ECO:0000256" key="2">
    <source>
        <dbReference type="ARBA" id="ARBA00022741"/>
    </source>
</evidence>
<dbReference type="InterPro" id="IPR014014">
    <property type="entry name" value="RNA_helicase_DEAD_Q_motif"/>
</dbReference>
<dbReference type="PROSITE" id="PS51194">
    <property type="entry name" value="HELICASE_CTER"/>
    <property type="match status" value="1"/>
</dbReference>
<dbReference type="Pfam" id="PF00271">
    <property type="entry name" value="Helicase_C"/>
    <property type="match status" value="1"/>
</dbReference>
<evidence type="ECO:0000256" key="7">
    <source>
        <dbReference type="RuleBase" id="RU000492"/>
    </source>
</evidence>
<dbReference type="InterPro" id="IPR011545">
    <property type="entry name" value="DEAD/DEAH_box_helicase_dom"/>
</dbReference>
<dbReference type="SMART" id="SM00487">
    <property type="entry name" value="DEXDc"/>
    <property type="match status" value="1"/>
</dbReference>
<evidence type="ECO:0000313" key="12">
    <source>
        <dbReference type="Proteomes" id="UP000001307"/>
    </source>
</evidence>
<dbReference type="PROSITE" id="PS51192">
    <property type="entry name" value="HELICASE_ATP_BIND_1"/>
    <property type="match status" value="1"/>
</dbReference>
<organism evidence="11">
    <name type="scientific">Oikopleura dioica</name>
    <name type="common">Tunicate</name>
    <dbReference type="NCBI Taxonomy" id="34765"/>
    <lineage>
        <taxon>Eukaryota</taxon>
        <taxon>Metazoa</taxon>
        <taxon>Chordata</taxon>
        <taxon>Tunicata</taxon>
        <taxon>Appendicularia</taxon>
        <taxon>Copelata</taxon>
        <taxon>Oikopleuridae</taxon>
        <taxon>Oikopleura</taxon>
    </lineage>
</organism>
<evidence type="ECO:0000256" key="3">
    <source>
        <dbReference type="ARBA" id="ARBA00022801"/>
    </source>
</evidence>
<keyword evidence="2 7" id="KW-0547">Nucleotide-binding</keyword>
<dbReference type="InParanoid" id="E4X409"/>
<feature type="domain" description="Helicase ATP-binding" evidence="8">
    <location>
        <begin position="159"/>
        <end position="344"/>
    </location>
</feature>
<evidence type="ECO:0000256" key="1">
    <source>
        <dbReference type="ARBA" id="ARBA00012552"/>
    </source>
</evidence>
<dbReference type="InterPro" id="IPR001650">
    <property type="entry name" value="Helicase_C-like"/>
</dbReference>
<evidence type="ECO:0000313" key="11">
    <source>
        <dbReference type="EMBL" id="CBY23797.1"/>
    </source>
</evidence>
<keyword evidence="3 7" id="KW-0378">Hydrolase</keyword>
<comment type="similarity">
    <text evidence="7">Belongs to the DEAD box helicase family.</text>
</comment>
<dbReference type="AlphaFoldDB" id="E4X409"/>
<dbReference type="SMART" id="SM00490">
    <property type="entry name" value="HELICc"/>
    <property type="match status" value="1"/>
</dbReference>
<sequence>MSESDDFDLLPDDVEDSLSTAGSNFFDCLTVAGASSICPSSVALTAKSGFQRNDYQKTNHQFQQNPRVRRNFQQTTQKIGYIPPKLSEEEYRCQGNEIGLNFDNYMNMEMSITPGDAVENEDMPPLLVSWDDLDLPDTLRTNLRSLNMDTPTPIQRCSCNIIRYDYDCLAISETGQGKTAVFLIPIIRNLLLRESIPPKKEVPQFPQVIVIAPTRELAIQIYDQAKRFTVYTKLFDRIKITYGGASIDDQADEIEKGCQIIIATLGRLVDFVNREIISLEQVRYLVIDEADKQLMEGFEECLNQFLQHQDLPGKSFRRTIMTSATMTPDVQLLAKEQLSDKSYYCQVGELNHANRNIRQEIIRCYSHSKFKLLKDVLQRADVKDGKTIIFVNQRKLCMTYSFQLRNAGVCGAVETIHGDRHQQDRETALRRFKEGDVQILIATDLIGRGIHIPNVQTVINVDLPEKILDYINRIGRTGRIGHNGKSISFYDPSNDSIMAERLCKVLAQNDQELPDFLTQETFMHNRERYRQIAQTTMNSGMYLESRSNLCGPGIPGFDLDEEW</sequence>
<dbReference type="PROSITE" id="PS51195">
    <property type="entry name" value="Q_MOTIF"/>
    <property type="match status" value="1"/>
</dbReference>
<dbReference type="PROSITE" id="PS00039">
    <property type="entry name" value="DEAD_ATP_HELICASE"/>
    <property type="match status" value="1"/>
</dbReference>
<evidence type="ECO:0000256" key="4">
    <source>
        <dbReference type="ARBA" id="ARBA00022806"/>
    </source>
</evidence>
<feature type="short sequence motif" description="Q motif" evidence="6">
    <location>
        <begin position="128"/>
        <end position="156"/>
    </location>
</feature>
<evidence type="ECO:0000259" key="10">
    <source>
        <dbReference type="PROSITE" id="PS51195"/>
    </source>
</evidence>
<dbReference type="EMBL" id="FN653024">
    <property type="protein sequence ID" value="CBY23797.1"/>
    <property type="molecule type" value="Genomic_DNA"/>
</dbReference>
<dbReference type="Gene3D" id="3.40.50.300">
    <property type="entry name" value="P-loop containing nucleotide triphosphate hydrolases"/>
    <property type="match status" value="2"/>
</dbReference>
<feature type="domain" description="DEAD-box RNA helicase Q" evidence="10">
    <location>
        <begin position="128"/>
        <end position="156"/>
    </location>
</feature>
<evidence type="ECO:0000259" key="9">
    <source>
        <dbReference type="PROSITE" id="PS51194"/>
    </source>
</evidence>